<comment type="caution">
    <text evidence="8">The sequence shown here is derived from an EMBL/GenBank/DDBJ whole genome shotgun (WGS) entry which is preliminary data.</text>
</comment>
<dbReference type="PANTHER" id="PTHR43133:SF50">
    <property type="entry name" value="ECF RNA POLYMERASE SIGMA FACTOR SIGM"/>
    <property type="match status" value="1"/>
</dbReference>
<keyword evidence="5" id="KW-0804">Transcription</keyword>
<evidence type="ECO:0000313" key="9">
    <source>
        <dbReference type="Proteomes" id="UP001589613"/>
    </source>
</evidence>
<sequence>MASQVDDDFAAFVRSRQRGLLRAAYLVCGDRDQAEDLVQEAFAKLASRWAGVREGSPDAYVRRIIYRDAVSGWRRWGRRQSVTDPGVVTALAERGEASDPAERWVEGAAVRQALAALPPRQRAVMVLRYYEDLSEAQIAESLGIARGTVKTLARGALVNLRRLLPAAAPALTLDGGERS</sequence>
<protein>
    <submittedName>
        <fullName evidence="8">SigE family RNA polymerase sigma factor</fullName>
    </submittedName>
</protein>
<dbReference type="Proteomes" id="UP001589613">
    <property type="component" value="Unassembled WGS sequence"/>
</dbReference>
<evidence type="ECO:0000256" key="3">
    <source>
        <dbReference type="ARBA" id="ARBA00023082"/>
    </source>
</evidence>
<keyword evidence="9" id="KW-1185">Reference proteome</keyword>
<dbReference type="CDD" id="cd06171">
    <property type="entry name" value="Sigma70_r4"/>
    <property type="match status" value="1"/>
</dbReference>
<evidence type="ECO:0000256" key="2">
    <source>
        <dbReference type="ARBA" id="ARBA00023015"/>
    </source>
</evidence>
<feature type="domain" description="RNA polymerase sigma-70 region 2" evidence="6">
    <location>
        <begin position="13"/>
        <end position="77"/>
    </location>
</feature>
<comment type="similarity">
    <text evidence="1">Belongs to the sigma-70 factor family. ECF subfamily.</text>
</comment>
<name>A0ABV5V434_9MICO</name>
<feature type="domain" description="RNA polymerase sigma factor 70 region 4 type 2" evidence="7">
    <location>
        <begin position="109"/>
        <end position="156"/>
    </location>
</feature>
<dbReference type="Gene3D" id="1.10.1740.10">
    <property type="match status" value="1"/>
</dbReference>
<evidence type="ECO:0000256" key="4">
    <source>
        <dbReference type="ARBA" id="ARBA00023125"/>
    </source>
</evidence>
<evidence type="ECO:0000256" key="1">
    <source>
        <dbReference type="ARBA" id="ARBA00010641"/>
    </source>
</evidence>
<dbReference type="InterPro" id="IPR013324">
    <property type="entry name" value="RNA_pol_sigma_r3/r4-like"/>
</dbReference>
<dbReference type="SUPFAM" id="SSF88946">
    <property type="entry name" value="Sigma2 domain of RNA polymerase sigma factors"/>
    <property type="match status" value="1"/>
</dbReference>
<dbReference type="InterPro" id="IPR014284">
    <property type="entry name" value="RNA_pol_sigma-70_dom"/>
</dbReference>
<dbReference type="InterPro" id="IPR007627">
    <property type="entry name" value="RNA_pol_sigma70_r2"/>
</dbReference>
<dbReference type="RefSeq" id="WP_141338932.1">
    <property type="nucleotide sequence ID" value="NZ_JBHMAX010000019.1"/>
</dbReference>
<keyword evidence="3" id="KW-0731">Sigma factor</keyword>
<dbReference type="NCBIfam" id="TIGR02937">
    <property type="entry name" value="sigma70-ECF"/>
    <property type="match status" value="1"/>
</dbReference>
<gene>
    <name evidence="8" type="ORF">ACFFN0_10460</name>
</gene>
<organism evidence="8 9">
    <name type="scientific">Ornithinimicrobium kibberense</name>
    <dbReference type="NCBI Taxonomy" id="282060"/>
    <lineage>
        <taxon>Bacteria</taxon>
        <taxon>Bacillati</taxon>
        <taxon>Actinomycetota</taxon>
        <taxon>Actinomycetes</taxon>
        <taxon>Micrococcales</taxon>
        <taxon>Ornithinimicrobiaceae</taxon>
        <taxon>Ornithinimicrobium</taxon>
    </lineage>
</organism>
<accession>A0ABV5V434</accession>
<dbReference type="Pfam" id="PF08281">
    <property type="entry name" value="Sigma70_r4_2"/>
    <property type="match status" value="1"/>
</dbReference>
<evidence type="ECO:0000256" key="5">
    <source>
        <dbReference type="ARBA" id="ARBA00023163"/>
    </source>
</evidence>
<keyword evidence="2" id="KW-0805">Transcription regulation</keyword>
<dbReference type="Pfam" id="PF04542">
    <property type="entry name" value="Sigma70_r2"/>
    <property type="match status" value="1"/>
</dbReference>
<dbReference type="InterPro" id="IPR014325">
    <property type="entry name" value="RNA_pol_sigma-E_actinobac"/>
</dbReference>
<dbReference type="InterPro" id="IPR039425">
    <property type="entry name" value="RNA_pol_sigma-70-like"/>
</dbReference>
<keyword evidence="4" id="KW-0238">DNA-binding</keyword>
<dbReference type="PANTHER" id="PTHR43133">
    <property type="entry name" value="RNA POLYMERASE ECF-TYPE SIGMA FACTO"/>
    <property type="match status" value="1"/>
</dbReference>
<proteinExistence type="inferred from homology"/>
<evidence type="ECO:0000259" key="7">
    <source>
        <dbReference type="Pfam" id="PF08281"/>
    </source>
</evidence>
<dbReference type="InterPro" id="IPR013325">
    <property type="entry name" value="RNA_pol_sigma_r2"/>
</dbReference>
<dbReference type="InterPro" id="IPR036388">
    <property type="entry name" value="WH-like_DNA-bd_sf"/>
</dbReference>
<reference evidence="8 9" key="1">
    <citation type="submission" date="2024-09" db="EMBL/GenBank/DDBJ databases">
        <authorList>
            <person name="Sun Q."/>
            <person name="Mori K."/>
        </authorList>
    </citation>
    <scope>NUCLEOTIDE SEQUENCE [LARGE SCALE GENOMIC DNA]</scope>
    <source>
        <strain evidence="8 9">JCM 12763</strain>
    </source>
</reference>
<dbReference type="Gene3D" id="1.10.10.10">
    <property type="entry name" value="Winged helix-like DNA-binding domain superfamily/Winged helix DNA-binding domain"/>
    <property type="match status" value="1"/>
</dbReference>
<dbReference type="InterPro" id="IPR013249">
    <property type="entry name" value="RNA_pol_sigma70_r4_t2"/>
</dbReference>
<evidence type="ECO:0000259" key="6">
    <source>
        <dbReference type="Pfam" id="PF04542"/>
    </source>
</evidence>
<dbReference type="EMBL" id="JBHMAX010000019">
    <property type="protein sequence ID" value="MFB9732463.1"/>
    <property type="molecule type" value="Genomic_DNA"/>
</dbReference>
<dbReference type="SUPFAM" id="SSF88659">
    <property type="entry name" value="Sigma3 and sigma4 domains of RNA polymerase sigma factors"/>
    <property type="match status" value="1"/>
</dbReference>
<evidence type="ECO:0000313" key="8">
    <source>
        <dbReference type="EMBL" id="MFB9732463.1"/>
    </source>
</evidence>
<dbReference type="NCBIfam" id="TIGR02983">
    <property type="entry name" value="SigE-fam_strep"/>
    <property type="match status" value="1"/>
</dbReference>